<organism evidence="3 4">
    <name type="scientific">Methyloversatilis universalis (strain ATCC BAA-1314 / DSM 25237 / JCM 13912 / CCUG 52030 / FAM5)</name>
    <dbReference type="NCBI Taxonomy" id="1000565"/>
    <lineage>
        <taxon>Bacteria</taxon>
        <taxon>Pseudomonadati</taxon>
        <taxon>Pseudomonadota</taxon>
        <taxon>Betaproteobacteria</taxon>
        <taxon>Nitrosomonadales</taxon>
        <taxon>Sterolibacteriaceae</taxon>
        <taxon>Methyloversatilis</taxon>
    </lineage>
</organism>
<name>F5RDS9_METUF</name>
<gene>
    <name evidence="3" type="ORF">METUNv1_02446</name>
</gene>
<evidence type="ECO:0000313" key="3">
    <source>
        <dbReference type="EMBL" id="EGK71060.1"/>
    </source>
</evidence>
<dbReference type="Proteomes" id="UP000005019">
    <property type="component" value="Unassembled WGS sequence"/>
</dbReference>
<keyword evidence="1" id="KW-0479">Metal-binding</keyword>
<dbReference type="Gene3D" id="3.90.850.10">
    <property type="entry name" value="Fumarylacetoacetase-like, C-terminal domain"/>
    <property type="match status" value="1"/>
</dbReference>
<dbReference type="OrthoDB" id="9805307at2"/>
<feature type="domain" description="Fumarylacetoacetase-like C-terminal" evidence="2">
    <location>
        <begin position="27"/>
        <end position="223"/>
    </location>
</feature>
<dbReference type="InterPro" id="IPR036663">
    <property type="entry name" value="Fumarylacetoacetase_C_sf"/>
</dbReference>
<dbReference type="STRING" id="1000565.METUNv1_02446"/>
<dbReference type="Pfam" id="PF01557">
    <property type="entry name" value="FAA_hydrolase"/>
    <property type="match status" value="1"/>
</dbReference>
<accession>F5RDS9</accession>
<protein>
    <submittedName>
        <fullName evidence="3">Fumarylacetoacetate FAA hydrolase</fullName>
    </submittedName>
</protein>
<dbReference type="RefSeq" id="WP_008062038.1">
    <property type="nucleotide sequence ID" value="NZ_AFHG01000052.1"/>
</dbReference>
<evidence type="ECO:0000256" key="1">
    <source>
        <dbReference type="ARBA" id="ARBA00022723"/>
    </source>
</evidence>
<dbReference type="eggNOG" id="COG0179">
    <property type="taxonomic scope" value="Bacteria"/>
</dbReference>
<dbReference type="PANTHER" id="PTHR11820:SF90">
    <property type="entry name" value="FLUTATHIONE S-TRANSFERASE"/>
    <property type="match status" value="1"/>
</dbReference>
<comment type="caution">
    <text evidence="3">The sequence shown here is derived from an EMBL/GenBank/DDBJ whole genome shotgun (WGS) entry which is preliminary data.</text>
</comment>
<evidence type="ECO:0000259" key="2">
    <source>
        <dbReference type="Pfam" id="PF01557"/>
    </source>
</evidence>
<dbReference type="PANTHER" id="PTHR11820">
    <property type="entry name" value="ACYLPYRUVASE"/>
    <property type="match status" value="1"/>
</dbReference>
<dbReference type="EMBL" id="AFHG01000052">
    <property type="protein sequence ID" value="EGK71060.1"/>
    <property type="molecule type" value="Genomic_DNA"/>
</dbReference>
<dbReference type="AlphaFoldDB" id="F5RDS9"/>
<sequence>MPATLFELSPVHLPIRGEHALFPVRRIYCVGRNYADHAREMGHDPALEQPFFFSKPAYAAVALPDSVPYPSQTTDLQHEVELVVALHDGGRNLDAARARACIYGYGVGLDLTRRDLQRAARDKGQPWDMGKGFDFSAPVSALVPAAECGHPRSGRIELAVNGRLRQQGDLSDMILDVEALLVRLSALVELKAGDLLFTGTPAGVSALQPGDRIEASVAGVGRLDLMIGPSLE</sequence>
<dbReference type="SUPFAM" id="SSF56529">
    <property type="entry name" value="FAH"/>
    <property type="match status" value="1"/>
</dbReference>
<dbReference type="InterPro" id="IPR011234">
    <property type="entry name" value="Fumarylacetoacetase-like_C"/>
</dbReference>
<keyword evidence="3" id="KW-0378">Hydrolase</keyword>
<evidence type="ECO:0000313" key="4">
    <source>
        <dbReference type="Proteomes" id="UP000005019"/>
    </source>
</evidence>
<dbReference type="GO" id="GO:0046872">
    <property type="term" value="F:metal ion binding"/>
    <property type="evidence" value="ECO:0007669"/>
    <property type="project" value="UniProtKB-KW"/>
</dbReference>
<proteinExistence type="predicted"/>
<dbReference type="GO" id="GO:0018773">
    <property type="term" value="F:acetylpyruvate hydrolase activity"/>
    <property type="evidence" value="ECO:0007669"/>
    <property type="project" value="TreeGrafter"/>
</dbReference>
<keyword evidence="4" id="KW-1185">Reference proteome</keyword>
<reference evidence="3 4" key="1">
    <citation type="journal article" date="2011" name="J. Bacteriol.">
        <title>Genome sequence of Methyloversatilis universalis FAM5T, a methylotrophic representative of the order Rhodocyclales.</title>
        <authorList>
            <person name="Kittichotirat W."/>
            <person name="Good N.M."/>
            <person name="Hall R."/>
            <person name="Bringel F."/>
            <person name="Lajus A."/>
            <person name="Medigue C."/>
            <person name="Smalley N.E."/>
            <person name="Beck D."/>
            <person name="Bumgarner R."/>
            <person name="Vuilleumier S."/>
            <person name="Kalyuzhnaya M.G."/>
        </authorList>
    </citation>
    <scope>NUCLEOTIDE SEQUENCE [LARGE SCALE GENOMIC DNA]</scope>
    <source>
        <strain evidence="4">ATCC BAA-1314 / JCM 13912 / FAM5</strain>
    </source>
</reference>